<accession>A0A217ERE2</accession>
<gene>
    <name evidence="1" type="ORF">Goe3_c21600</name>
</gene>
<dbReference type="EMBL" id="KY368640">
    <property type="protein sequence ID" value="APZ82677.1"/>
    <property type="molecule type" value="Genomic_DNA"/>
</dbReference>
<keyword evidence="2" id="KW-1185">Reference proteome</keyword>
<dbReference type="Proteomes" id="UP000221795">
    <property type="component" value="Segment"/>
</dbReference>
<sequence>MNSFTLLTVSDIIALYSSCLREGIASQQEGNYRTKDGSIALIVSPSAHYIEAYSKHTMVLRMDFRADNKTWHRATKGDREVYPLSDLAAAVSLTTQYDNIKIEKGLFYDFQ</sequence>
<evidence type="ECO:0000313" key="1">
    <source>
        <dbReference type="EMBL" id="APZ82677.1"/>
    </source>
</evidence>
<proteinExistence type="predicted"/>
<protein>
    <submittedName>
        <fullName evidence="1">Uncharacterized protein</fullName>
    </submittedName>
</protein>
<organism evidence="1 2">
    <name type="scientific">Bacillus phage vB_BsuM-Goe3</name>
    <dbReference type="NCBI Taxonomy" id="1933063"/>
    <lineage>
        <taxon>Viruses</taxon>
        <taxon>Duplodnaviria</taxon>
        <taxon>Heunggongvirae</taxon>
        <taxon>Uroviricota</taxon>
        <taxon>Caudoviricetes</taxon>
        <taxon>Herelleviridae</taxon>
        <taxon>Bastillevirinae</taxon>
        <taxon>Grisebachstrassevirus</taxon>
        <taxon>Grisebachstrassevirus goe3</taxon>
    </lineage>
</organism>
<name>A0A217ERE2_BPGO3</name>
<organismHost>
    <name type="scientific">Bacillus subtilis</name>
    <dbReference type="NCBI Taxonomy" id="1423"/>
</organismHost>
<reference evidence="1" key="1">
    <citation type="journal article" date="2017" name="Viruses">
        <title>Characterization of Bacillus subtilis Viruses vB_BsuM-Goe2 and vB_BsuM-Goe3.</title>
        <authorList>
            <person name="Willms I.M."/>
            <person name="Hoppert M."/>
            <person name="Hertel R."/>
        </authorList>
    </citation>
    <scope>NUCLEOTIDE SEQUENCE [LARGE SCALE GENOMIC DNA]</scope>
</reference>
<evidence type="ECO:0000313" key="2">
    <source>
        <dbReference type="Proteomes" id="UP000221795"/>
    </source>
</evidence>